<feature type="compositionally biased region" description="Polar residues" evidence="1">
    <location>
        <begin position="28"/>
        <end position="41"/>
    </location>
</feature>
<gene>
    <name evidence="2" type="ORF">THAPSDRAFT_25749</name>
</gene>
<feature type="compositionally biased region" description="Low complexity" evidence="1">
    <location>
        <begin position="42"/>
        <end position="66"/>
    </location>
</feature>
<dbReference type="KEGG" id="tps:THAPSDRAFT_25749"/>
<dbReference type="GeneID" id="7442863"/>
<reference evidence="2 3" key="2">
    <citation type="journal article" date="2008" name="Nature">
        <title>The Phaeodactylum genome reveals the evolutionary history of diatom genomes.</title>
        <authorList>
            <person name="Bowler C."/>
            <person name="Allen A.E."/>
            <person name="Badger J.H."/>
            <person name="Grimwood J."/>
            <person name="Jabbari K."/>
            <person name="Kuo A."/>
            <person name="Maheswari U."/>
            <person name="Martens C."/>
            <person name="Maumus F."/>
            <person name="Otillar R.P."/>
            <person name="Rayko E."/>
            <person name="Salamov A."/>
            <person name="Vandepoele K."/>
            <person name="Beszteri B."/>
            <person name="Gruber A."/>
            <person name="Heijde M."/>
            <person name="Katinka M."/>
            <person name="Mock T."/>
            <person name="Valentin K."/>
            <person name="Verret F."/>
            <person name="Berges J.A."/>
            <person name="Brownlee C."/>
            <person name="Cadoret J.P."/>
            <person name="Chiovitti A."/>
            <person name="Choi C.J."/>
            <person name="Coesel S."/>
            <person name="De Martino A."/>
            <person name="Detter J.C."/>
            <person name="Durkin C."/>
            <person name="Falciatore A."/>
            <person name="Fournet J."/>
            <person name="Haruta M."/>
            <person name="Huysman M.J."/>
            <person name="Jenkins B.D."/>
            <person name="Jiroutova K."/>
            <person name="Jorgensen R.E."/>
            <person name="Joubert Y."/>
            <person name="Kaplan A."/>
            <person name="Kroger N."/>
            <person name="Kroth P.G."/>
            <person name="La Roche J."/>
            <person name="Lindquist E."/>
            <person name="Lommer M."/>
            <person name="Martin-Jezequel V."/>
            <person name="Lopez P.J."/>
            <person name="Lucas S."/>
            <person name="Mangogna M."/>
            <person name="McGinnis K."/>
            <person name="Medlin L.K."/>
            <person name="Montsant A."/>
            <person name="Oudot-Le Secq M.P."/>
            <person name="Napoli C."/>
            <person name="Obornik M."/>
            <person name="Parker M.S."/>
            <person name="Petit J.L."/>
            <person name="Porcel B.M."/>
            <person name="Poulsen N."/>
            <person name="Robison M."/>
            <person name="Rychlewski L."/>
            <person name="Rynearson T.A."/>
            <person name="Schmutz J."/>
            <person name="Shapiro H."/>
            <person name="Siaut M."/>
            <person name="Stanley M."/>
            <person name="Sussman M.R."/>
            <person name="Taylor A.R."/>
            <person name="Vardi A."/>
            <person name="von Dassow P."/>
            <person name="Vyverman W."/>
            <person name="Willis A."/>
            <person name="Wyrwicz L.S."/>
            <person name="Rokhsar D.S."/>
            <person name="Weissenbach J."/>
            <person name="Armbrust E.V."/>
            <person name="Green B.R."/>
            <person name="Van de Peer Y."/>
            <person name="Grigoriev I.V."/>
        </authorList>
    </citation>
    <scope>NUCLEOTIDE SEQUENCE [LARGE SCALE GENOMIC DNA]</scope>
    <source>
        <strain evidence="2 3">CCMP1335</strain>
    </source>
</reference>
<sequence length="291" mass="32520">MPIRWPSSPGKSPLVSALLSSIAKTSSNQQALARSSRLPINSASAAARKSTSTKTSSQWASSSSSKTKQEPFQSTFNHLNNLTSLTKSVAIAGTGTFLSTVFALYLATVVETSAHETLYEYFPQKYYGVRDEDLPNCIKDKEMMRRLTGMVPISSRHQGRQMSDSLMSMDGWVHPEKGERSRSVAAELMEEEEFEHVQESQGISCTSTSSSTMTTPTYNLAPWQRKMTEKRARIIEEEEKNSRVGSSWPMWGESTFMSSSKSKSLMERKRVQEEVIARQLQERLMSVAMTA</sequence>
<feature type="compositionally biased region" description="Low complexity" evidence="1">
    <location>
        <begin position="199"/>
        <end position="217"/>
    </location>
</feature>
<dbReference type="PaxDb" id="35128-Thaps25749"/>
<dbReference type="HOGENOM" id="CLU_958085_0_0_1"/>
<protein>
    <submittedName>
        <fullName evidence="2">Uncharacterized protein</fullName>
    </submittedName>
</protein>
<proteinExistence type="predicted"/>
<name>B8CFQ6_THAPS</name>
<keyword evidence="3" id="KW-1185">Reference proteome</keyword>
<feature type="region of interest" description="Disordered" evidence="1">
    <location>
        <begin position="195"/>
        <end position="217"/>
    </location>
</feature>
<dbReference type="InParanoid" id="B8CFQ6"/>
<evidence type="ECO:0000313" key="2">
    <source>
        <dbReference type="EMBL" id="EED87670.1"/>
    </source>
</evidence>
<evidence type="ECO:0000256" key="1">
    <source>
        <dbReference type="SAM" id="MobiDB-lite"/>
    </source>
</evidence>
<organism evidence="2 3">
    <name type="scientific">Thalassiosira pseudonana</name>
    <name type="common">Marine diatom</name>
    <name type="synonym">Cyclotella nana</name>
    <dbReference type="NCBI Taxonomy" id="35128"/>
    <lineage>
        <taxon>Eukaryota</taxon>
        <taxon>Sar</taxon>
        <taxon>Stramenopiles</taxon>
        <taxon>Ochrophyta</taxon>
        <taxon>Bacillariophyta</taxon>
        <taxon>Coscinodiscophyceae</taxon>
        <taxon>Thalassiosirophycidae</taxon>
        <taxon>Thalassiosirales</taxon>
        <taxon>Thalassiosiraceae</taxon>
        <taxon>Thalassiosira</taxon>
    </lineage>
</organism>
<feature type="region of interest" description="Disordered" evidence="1">
    <location>
        <begin position="28"/>
        <end position="72"/>
    </location>
</feature>
<dbReference type="RefSeq" id="XP_002294890.1">
    <property type="nucleotide sequence ID" value="XM_002294854.1"/>
</dbReference>
<reference evidence="2 3" key="1">
    <citation type="journal article" date="2004" name="Science">
        <title>The genome of the diatom Thalassiosira pseudonana: ecology, evolution, and metabolism.</title>
        <authorList>
            <person name="Armbrust E.V."/>
            <person name="Berges J.A."/>
            <person name="Bowler C."/>
            <person name="Green B.R."/>
            <person name="Martinez D."/>
            <person name="Putnam N.H."/>
            <person name="Zhou S."/>
            <person name="Allen A.E."/>
            <person name="Apt K.E."/>
            <person name="Bechner M."/>
            <person name="Brzezinski M.A."/>
            <person name="Chaal B.K."/>
            <person name="Chiovitti A."/>
            <person name="Davis A.K."/>
            <person name="Demarest M.S."/>
            <person name="Detter J.C."/>
            <person name="Glavina T."/>
            <person name="Goodstein D."/>
            <person name="Hadi M.Z."/>
            <person name="Hellsten U."/>
            <person name="Hildebrand M."/>
            <person name="Jenkins B.D."/>
            <person name="Jurka J."/>
            <person name="Kapitonov V.V."/>
            <person name="Kroger N."/>
            <person name="Lau W.W."/>
            <person name="Lane T.W."/>
            <person name="Larimer F.W."/>
            <person name="Lippmeier J.C."/>
            <person name="Lucas S."/>
            <person name="Medina M."/>
            <person name="Montsant A."/>
            <person name="Obornik M."/>
            <person name="Parker M.S."/>
            <person name="Palenik B."/>
            <person name="Pazour G.J."/>
            <person name="Richardson P.M."/>
            <person name="Rynearson T.A."/>
            <person name="Saito M.A."/>
            <person name="Schwartz D.C."/>
            <person name="Thamatrakoln K."/>
            <person name="Valentin K."/>
            <person name="Vardi A."/>
            <person name="Wilkerson F.P."/>
            <person name="Rokhsar D.S."/>
        </authorList>
    </citation>
    <scope>NUCLEOTIDE SEQUENCE [LARGE SCALE GENOMIC DNA]</scope>
    <source>
        <strain evidence="2 3">CCMP1335</strain>
    </source>
</reference>
<dbReference type="EMBL" id="CM000653">
    <property type="protein sequence ID" value="EED87670.1"/>
    <property type="molecule type" value="Genomic_DNA"/>
</dbReference>
<accession>B8CFQ6</accession>
<dbReference type="Proteomes" id="UP000001449">
    <property type="component" value="Chromosome 22"/>
</dbReference>
<evidence type="ECO:0000313" key="3">
    <source>
        <dbReference type="Proteomes" id="UP000001449"/>
    </source>
</evidence>
<dbReference type="AlphaFoldDB" id="B8CFQ6"/>